<reference evidence="2 3" key="1">
    <citation type="journal article" date="2016" name="Front. Microbiol.">
        <title>Genome and transcriptome sequences reveal the specific parasitism of the nematophagous Purpureocillium lilacinum 36-1.</title>
        <authorList>
            <person name="Xie J."/>
            <person name="Li S."/>
            <person name="Mo C."/>
            <person name="Xiao X."/>
            <person name="Peng D."/>
            <person name="Wang G."/>
            <person name="Xiao Y."/>
        </authorList>
    </citation>
    <scope>NUCLEOTIDE SEQUENCE [LARGE SCALE GENOMIC DNA]</scope>
    <source>
        <strain evidence="2 3">36-1</strain>
    </source>
</reference>
<feature type="compositionally biased region" description="Polar residues" evidence="1">
    <location>
        <begin position="580"/>
        <end position="590"/>
    </location>
</feature>
<feature type="region of interest" description="Disordered" evidence="1">
    <location>
        <begin position="325"/>
        <end position="354"/>
    </location>
</feature>
<feature type="compositionally biased region" description="Polar residues" evidence="1">
    <location>
        <begin position="648"/>
        <end position="657"/>
    </location>
</feature>
<name>A0A2U3EFZ3_PURLI</name>
<feature type="region of interest" description="Disordered" evidence="1">
    <location>
        <begin position="265"/>
        <end position="289"/>
    </location>
</feature>
<feature type="region of interest" description="Disordered" evidence="1">
    <location>
        <begin position="726"/>
        <end position="862"/>
    </location>
</feature>
<feature type="region of interest" description="Disordered" evidence="1">
    <location>
        <begin position="1048"/>
        <end position="1077"/>
    </location>
</feature>
<feature type="compositionally biased region" description="Polar residues" evidence="1">
    <location>
        <begin position="804"/>
        <end position="818"/>
    </location>
</feature>
<evidence type="ECO:0000256" key="1">
    <source>
        <dbReference type="SAM" id="MobiDB-lite"/>
    </source>
</evidence>
<evidence type="ECO:0000313" key="3">
    <source>
        <dbReference type="Proteomes" id="UP000245956"/>
    </source>
</evidence>
<accession>A0A2U3EFZ3</accession>
<feature type="region of interest" description="Disordered" evidence="1">
    <location>
        <begin position="1107"/>
        <end position="1127"/>
    </location>
</feature>
<feature type="region of interest" description="Disordered" evidence="1">
    <location>
        <begin position="685"/>
        <end position="704"/>
    </location>
</feature>
<feature type="region of interest" description="Disordered" evidence="1">
    <location>
        <begin position="432"/>
        <end position="657"/>
    </location>
</feature>
<protein>
    <recommendedName>
        <fullName evidence="4">Protamine P1</fullName>
    </recommendedName>
</protein>
<dbReference type="AlphaFoldDB" id="A0A2U3EFZ3"/>
<feature type="compositionally biased region" description="Basic and acidic residues" evidence="1">
    <location>
        <begin position="958"/>
        <end position="978"/>
    </location>
</feature>
<feature type="compositionally biased region" description="Polar residues" evidence="1">
    <location>
        <begin position="482"/>
        <end position="491"/>
    </location>
</feature>
<gene>
    <name evidence="2" type="ORF">PCL_08721</name>
</gene>
<feature type="compositionally biased region" description="Basic and acidic residues" evidence="1">
    <location>
        <begin position="915"/>
        <end position="932"/>
    </location>
</feature>
<feature type="compositionally biased region" description="Basic and acidic residues" evidence="1">
    <location>
        <begin position="433"/>
        <end position="450"/>
    </location>
</feature>
<evidence type="ECO:0000313" key="2">
    <source>
        <dbReference type="EMBL" id="PWI73445.1"/>
    </source>
</evidence>
<organism evidence="2 3">
    <name type="scientific">Purpureocillium lilacinum</name>
    <name type="common">Paecilomyces lilacinus</name>
    <dbReference type="NCBI Taxonomy" id="33203"/>
    <lineage>
        <taxon>Eukaryota</taxon>
        <taxon>Fungi</taxon>
        <taxon>Dikarya</taxon>
        <taxon>Ascomycota</taxon>
        <taxon>Pezizomycotina</taxon>
        <taxon>Sordariomycetes</taxon>
        <taxon>Hypocreomycetidae</taxon>
        <taxon>Hypocreales</taxon>
        <taxon>Ophiocordycipitaceae</taxon>
        <taxon>Purpureocillium</taxon>
    </lineage>
</organism>
<proteinExistence type="predicted"/>
<dbReference type="EMBL" id="LCWV01000004">
    <property type="protein sequence ID" value="PWI73445.1"/>
    <property type="molecule type" value="Genomic_DNA"/>
</dbReference>
<evidence type="ECO:0008006" key="4">
    <source>
        <dbReference type="Google" id="ProtNLM"/>
    </source>
</evidence>
<feature type="region of interest" description="Disordered" evidence="1">
    <location>
        <begin position="909"/>
        <end position="1032"/>
    </location>
</feature>
<feature type="compositionally biased region" description="Basic and acidic residues" evidence="1">
    <location>
        <begin position="635"/>
        <end position="644"/>
    </location>
</feature>
<feature type="compositionally biased region" description="Polar residues" evidence="1">
    <location>
        <begin position="834"/>
        <end position="847"/>
    </location>
</feature>
<dbReference type="Proteomes" id="UP000245956">
    <property type="component" value="Unassembled WGS sequence"/>
</dbReference>
<comment type="caution">
    <text evidence="2">The sequence shown here is derived from an EMBL/GenBank/DDBJ whole genome shotgun (WGS) entry which is preliminary data.</text>
</comment>
<sequence>MAVFPAQPLPDWEEDDIYAEAVCDVDDIYYHGSEDEDYDSPTTRRQRYEAAGQRFLDGSVPFLLSASLQGPFDKESGWTNPWRSKQRVHSGAALFAVTKDSLPLTGQAAEEAELSESDLECHLPSPESLKQAPVTEKHPHLEDEALSMIQDWRTSIHLQSPSRDSFWAASKAQITASAKKRRARESEWLKRVASKKRKLESSEPSFSKFPLARRNSNSRVLRVTEPLALGNPDGCLADSSPTARRLKSIPPIGGLEAVDAAEDELTTSTPGGSFDSHRKRVPNTPKRVSPRRDMWKCVLQSTGLVDDELSQNEAAAATLSSPVSQRGGLVASGRRAAKPDRRTTVSSVAVESSPIRKHEAVAGNGESRDQNIDKLEEGDALGSDINAPIAPHPATQLETQMDSSFCFKIRQRPGQSDKERLSTVAVDQPDLGATDHTETLVKCVEDEHSDGSANGEVTEPPTTAGSVSKDRKEIPSHGDAQGTRTICNQTTEDAECAPQEQISDCAPAQEHAAGAEGSAYSMDGAKDATSRFGDGTDAQERSSSRAVVSLEMQTDEPGNSAMKHFVNDALAQEDCADTGAASTTSGQAEQGLTREPDIETVRPSTTPTKEPRMAQPILEEPDVNAMGSAVSGEPLKVECERQEGWKMSSPSPETPSLTVFRSVEITNPSNAMEDSVPSLEASMVPENNCAASTERSRPAPTVQSSEFSFKNILNRLVPSSPWARLSQLTSCSEAKADDATTESESDAADTEAMDVDEASFHKEQADALQPEGAETDSPMIGLVRPNNEQEEATNTPQKVPDTIITESQQTPWDKTQLLTRPKRPSVGDCDECTFLSSGDNPANTEGTQAVIPPEAQSPWGGIGEIPVFCGNVSGKRLGSQDHVEATPIRPGVRLSTPEPQFTVKSFASFMTPSPERTRSRIGHVEQGTEGRRIASALKTQWSAPRTSRRVSWRLPDQGAEREQIEDLQDPHSKPDPQQRGRAASPPPATPIGDLPTSQSDKFRKHFAAVASRTDGLRQKLIPTTSQQVAQSPGMQGMAVQFLAADDAAAAEPTCEPTHTLEDSKAGTGRNQGEQECQEPMDVVEDLLCEMDDLLQVWDVDAELDQARRSAGPGVQRVDMAIGSQSPW</sequence>
<feature type="compositionally biased region" description="Acidic residues" evidence="1">
    <location>
        <begin position="739"/>
        <end position="757"/>
    </location>
</feature>
<feature type="compositionally biased region" description="Polar residues" evidence="1">
    <location>
        <begin position="1021"/>
        <end position="1032"/>
    </location>
</feature>